<feature type="repeat" description="WD" evidence="12">
    <location>
        <begin position="1104"/>
        <end position="1145"/>
    </location>
</feature>
<proteinExistence type="predicted"/>
<feature type="region of interest" description="Disordered" evidence="14">
    <location>
        <begin position="1"/>
        <end position="30"/>
    </location>
</feature>
<protein>
    <recommendedName>
        <fullName evidence="4">HECT-type E3 ubiquitin transferase</fullName>
        <ecNumber evidence="4">2.3.2.26</ecNumber>
    </recommendedName>
</protein>
<dbReference type="PROSITE" id="PS50237">
    <property type="entry name" value="HECT"/>
    <property type="match status" value="1"/>
</dbReference>
<feature type="repeat" description="RCC1" evidence="13">
    <location>
        <begin position="1407"/>
        <end position="1461"/>
    </location>
</feature>
<dbReference type="InterPro" id="IPR058923">
    <property type="entry name" value="RCC1-like_dom"/>
</dbReference>
<evidence type="ECO:0000313" key="16">
    <source>
        <dbReference type="EMBL" id="MBN3314137.1"/>
    </source>
</evidence>
<feature type="region of interest" description="Disordered" evidence="14">
    <location>
        <begin position="255"/>
        <end position="274"/>
    </location>
</feature>
<dbReference type="Proteomes" id="UP000736164">
    <property type="component" value="Unassembled WGS sequence"/>
</dbReference>
<keyword evidence="16" id="KW-0436">Ligase</keyword>
<evidence type="ECO:0000256" key="4">
    <source>
        <dbReference type="ARBA" id="ARBA00012485"/>
    </source>
</evidence>
<dbReference type="InterPro" id="IPR000569">
    <property type="entry name" value="HECT_dom"/>
</dbReference>
<dbReference type="GO" id="GO:0016874">
    <property type="term" value="F:ligase activity"/>
    <property type="evidence" value="ECO:0007669"/>
    <property type="project" value="UniProtKB-KW"/>
</dbReference>
<dbReference type="InterPro" id="IPR035983">
    <property type="entry name" value="Hect_E3_ubiquitin_ligase"/>
</dbReference>
<keyword evidence="5" id="KW-0963">Cytoplasm</keyword>
<evidence type="ECO:0000256" key="11">
    <source>
        <dbReference type="PROSITE-ProRule" id="PRU00104"/>
    </source>
</evidence>
<comment type="catalytic activity">
    <reaction evidence="1">
        <text>S-ubiquitinyl-[E2 ubiquitin-conjugating enzyme]-L-cysteine + [acceptor protein]-L-lysine = [E2 ubiquitin-conjugating enzyme]-L-cysteine + N(6)-ubiquitinyl-[acceptor protein]-L-lysine.</text>
        <dbReference type="EC" id="2.3.2.26"/>
    </reaction>
</comment>
<feature type="region of interest" description="Disordered" evidence="14">
    <location>
        <begin position="46"/>
        <end position="106"/>
    </location>
</feature>
<keyword evidence="17" id="KW-1185">Reference proteome</keyword>
<feature type="domain" description="HECT" evidence="15">
    <location>
        <begin position="1862"/>
        <end position="2209"/>
    </location>
</feature>
<evidence type="ECO:0000256" key="9">
    <source>
        <dbReference type="ARBA" id="ARBA00022737"/>
    </source>
</evidence>
<dbReference type="EMBL" id="JAAWVO010014276">
    <property type="protein sequence ID" value="MBN3314137.1"/>
    <property type="molecule type" value="Genomic_DNA"/>
</dbReference>
<dbReference type="SUPFAM" id="SSF50978">
    <property type="entry name" value="WD40 repeat-like"/>
    <property type="match status" value="1"/>
</dbReference>
<dbReference type="InterPro" id="IPR051625">
    <property type="entry name" value="Signaling_Regulatory_Domain"/>
</dbReference>
<dbReference type="Gene3D" id="2.130.10.30">
    <property type="entry name" value="Regulator of chromosome condensation 1/beta-lactamase-inhibitor protein II"/>
    <property type="match status" value="1"/>
</dbReference>
<dbReference type="Gene3D" id="3.30.2160.10">
    <property type="entry name" value="Hect, E3 ligase catalytic domain"/>
    <property type="match status" value="1"/>
</dbReference>
<feature type="non-terminal residue" evidence="16">
    <location>
        <position position="2222"/>
    </location>
</feature>
<dbReference type="Pfam" id="PF00632">
    <property type="entry name" value="HECT"/>
    <property type="match status" value="1"/>
</dbReference>
<evidence type="ECO:0000256" key="5">
    <source>
        <dbReference type="ARBA" id="ARBA00022490"/>
    </source>
</evidence>
<evidence type="ECO:0000256" key="1">
    <source>
        <dbReference type="ARBA" id="ARBA00000885"/>
    </source>
</evidence>
<feature type="repeat" description="RCC1" evidence="13">
    <location>
        <begin position="1514"/>
        <end position="1565"/>
    </location>
</feature>
<dbReference type="Gene3D" id="2.130.10.10">
    <property type="entry name" value="YVTN repeat-like/Quinoprotein amine dehydrogenase"/>
    <property type="match status" value="1"/>
</dbReference>
<dbReference type="SMART" id="SM00320">
    <property type="entry name" value="WD40"/>
    <property type="match status" value="6"/>
</dbReference>
<feature type="repeat" description="RCC1" evidence="13">
    <location>
        <begin position="1462"/>
        <end position="1513"/>
    </location>
</feature>
<feature type="repeat" description="RCC1" evidence="13">
    <location>
        <begin position="1567"/>
        <end position="1618"/>
    </location>
</feature>
<evidence type="ECO:0000256" key="6">
    <source>
        <dbReference type="ARBA" id="ARBA00022553"/>
    </source>
</evidence>
<feature type="compositionally biased region" description="Polar residues" evidence="14">
    <location>
        <begin position="73"/>
        <end position="90"/>
    </location>
</feature>
<feature type="compositionally biased region" description="Low complexity" evidence="14">
    <location>
        <begin position="55"/>
        <end position="66"/>
    </location>
</feature>
<dbReference type="InterPro" id="IPR009091">
    <property type="entry name" value="RCC1/BLIP-II"/>
</dbReference>
<dbReference type="CDD" id="cd14401">
    <property type="entry name" value="UBA_HERC1"/>
    <property type="match status" value="1"/>
</dbReference>
<gene>
    <name evidence="16" type="primary">Herc1_0</name>
    <name evidence="16" type="ORF">GTO95_0003659</name>
</gene>
<feature type="region of interest" description="Disordered" evidence="14">
    <location>
        <begin position="151"/>
        <end position="230"/>
    </location>
</feature>
<evidence type="ECO:0000313" key="17">
    <source>
        <dbReference type="Proteomes" id="UP000736164"/>
    </source>
</evidence>
<reference evidence="16" key="1">
    <citation type="journal article" date="2021" name="Cell">
        <title>Tracing the genetic footprints of vertebrate landing in non-teleost ray-finned fishes.</title>
        <authorList>
            <person name="Bi X."/>
            <person name="Wang K."/>
            <person name="Yang L."/>
            <person name="Pan H."/>
            <person name="Jiang H."/>
            <person name="Wei Q."/>
            <person name="Fang M."/>
            <person name="Yu H."/>
            <person name="Zhu C."/>
            <person name="Cai Y."/>
            <person name="He Y."/>
            <person name="Gan X."/>
            <person name="Zeng H."/>
            <person name="Yu D."/>
            <person name="Zhu Y."/>
            <person name="Jiang H."/>
            <person name="Qiu Q."/>
            <person name="Yang H."/>
            <person name="Zhang Y.E."/>
            <person name="Wang W."/>
            <person name="Zhu M."/>
            <person name="He S."/>
            <person name="Zhang G."/>
        </authorList>
    </citation>
    <scope>NUCLEOTIDE SEQUENCE</scope>
    <source>
        <strain evidence="16">Allg_001</strain>
    </source>
</reference>
<feature type="active site" description="Glycyl thioester intermediate" evidence="11">
    <location>
        <position position="2172"/>
    </location>
</feature>
<name>A0A8J7T836_ATRSP</name>
<dbReference type="FunFam" id="3.30.2410.10:FF:000006">
    <property type="entry name" value="probable E3 ubiquitin-protein ligase HERC1 isoform X2"/>
    <property type="match status" value="1"/>
</dbReference>
<dbReference type="Pfam" id="PF25390">
    <property type="entry name" value="WD40_RLD"/>
    <property type="match status" value="1"/>
</dbReference>
<feature type="repeat" description="RCC1" evidence="13">
    <location>
        <begin position="1619"/>
        <end position="1670"/>
    </location>
</feature>
<comment type="caution">
    <text evidence="16">The sequence shown here is derived from an EMBL/GenBank/DDBJ whole genome shotgun (WGS) entry which is preliminary data.</text>
</comment>
<keyword evidence="10 11" id="KW-0833">Ubl conjugation pathway</keyword>
<dbReference type="InterPro" id="IPR036322">
    <property type="entry name" value="WD40_repeat_dom_sf"/>
</dbReference>
<dbReference type="PROSITE" id="PS50012">
    <property type="entry name" value="RCC1_3"/>
    <property type="match status" value="7"/>
</dbReference>
<evidence type="ECO:0000256" key="8">
    <source>
        <dbReference type="ARBA" id="ARBA00022679"/>
    </source>
</evidence>
<dbReference type="SMART" id="SM00119">
    <property type="entry name" value="HECTc"/>
    <property type="match status" value="1"/>
</dbReference>
<dbReference type="Pfam" id="PF00400">
    <property type="entry name" value="WD40"/>
    <property type="match status" value="3"/>
</dbReference>
<feature type="repeat" description="WD" evidence="12">
    <location>
        <begin position="978"/>
        <end position="1009"/>
    </location>
</feature>
<organism evidence="16 17">
    <name type="scientific">Atractosteus spatula</name>
    <name type="common">Alligator gar</name>
    <name type="synonym">Lepisosteus spatula</name>
    <dbReference type="NCBI Taxonomy" id="7917"/>
    <lineage>
        <taxon>Eukaryota</taxon>
        <taxon>Metazoa</taxon>
        <taxon>Chordata</taxon>
        <taxon>Craniata</taxon>
        <taxon>Vertebrata</taxon>
        <taxon>Euteleostomi</taxon>
        <taxon>Actinopterygii</taxon>
        <taxon>Neopterygii</taxon>
        <taxon>Holostei</taxon>
        <taxon>Semionotiformes</taxon>
        <taxon>Lepisosteidae</taxon>
        <taxon>Atractosteus</taxon>
    </lineage>
</organism>
<comment type="pathway">
    <text evidence="3">Protein modification; protein ubiquitination.</text>
</comment>
<dbReference type="CDD" id="cd00078">
    <property type="entry name" value="HECTc"/>
    <property type="match status" value="1"/>
</dbReference>
<dbReference type="PROSITE" id="PS50294">
    <property type="entry name" value="WD_REPEATS_REGION"/>
    <property type="match status" value="3"/>
</dbReference>
<dbReference type="PANTHER" id="PTHR22872">
    <property type="entry name" value="BTK-BINDING PROTEIN-RELATED"/>
    <property type="match status" value="1"/>
</dbReference>
<dbReference type="Gene3D" id="3.30.2410.10">
    <property type="entry name" value="Hect, E3 ligase catalytic domain"/>
    <property type="match status" value="1"/>
</dbReference>
<evidence type="ECO:0000256" key="12">
    <source>
        <dbReference type="PROSITE-ProRule" id="PRU00221"/>
    </source>
</evidence>
<evidence type="ECO:0000256" key="10">
    <source>
        <dbReference type="ARBA" id="ARBA00022786"/>
    </source>
</evidence>
<dbReference type="PRINTS" id="PR00633">
    <property type="entry name" value="RCCNDNSATION"/>
</dbReference>
<feature type="repeat" description="RCC1" evidence="13">
    <location>
        <begin position="1671"/>
        <end position="1722"/>
    </location>
</feature>
<dbReference type="InterPro" id="IPR019775">
    <property type="entry name" value="WD40_repeat_CS"/>
</dbReference>
<dbReference type="FunFam" id="2.130.10.30:FF:000001">
    <property type="entry name" value="LOW QUALITY PROTEIN: probable E3 ubiquitin-protein ligase HERC1"/>
    <property type="match status" value="1"/>
</dbReference>
<dbReference type="InterPro" id="IPR015943">
    <property type="entry name" value="WD40/YVTN_repeat-like_dom_sf"/>
</dbReference>
<dbReference type="PROSITE" id="PS00626">
    <property type="entry name" value="RCC1_2"/>
    <property type="match status" value="2"/>
</dbReference>
<dbReference type="EC" id="2.3.2.26" evidence="4"/>
<feature type="repeat" description="RCC1" evidence="13">
    <location>
        <begin position="1358"/>
        <end position="1406"/>
    </location>
</feature>
<dbReference type="InterPro" id="IPR001680">
    <property type="entry name" value="WD40_rpt"/>
</dbReference>
<evidence type="ECO:0000256" key="3">
    <source>
        <dbReference type="ARBA" id="ARBA00004906"/>
    </source>
</evidence>
<dbReference type="PROSITE" id="PS50082">
    <property type="entry name" value="WD_REPEATS_2"/>
    <property type="match status" value="3"/>
</dbReference>
<dbReference type="PROSITE" id="PS00678">
    <property type="entry name" value="WD_REPEATS_1"/>
    <property type="match status" value="1"/>
</dbReference>
<accession>A0A8J7T836</accession>
<sequence>MSSSLEDTTTATTPVTDTETVPASESPGVMPLSLLRQMFSSYPTTTVLPTRRAQTPPVSSLPTSPSDEVGRRQSLTSPDSQPTRAANRTALSDPSSRLSTSPPPPAIAVPLLEMGFSLRQITKAMEATGARGEADAQNITVLAMWMIEHPGTEEEEEPQSAGAAESCPGATASAGGGKSRDANYLQSPGEIPAADATEMEEGFSEGPEGLDHGESASASSGPALRGRSAATRKHRFDLAARTLLARAAGLYRSVQAHRNQSRREGTPVQQDPGALYDFNLDEELEIDLDDEAMEAMFGQDLASDTDILGMWIPEVLDWPTWHVCETEDREEVVICELCESSVANFNQHMKKNHPGCGRSANRQGYRSNGSYVDGWFGGECGSGNPYFLLCGSCREKYLSLKSKAKVPVLERYKGQAPDLLGKQDSVYEEDWDMLDVDEDEKLTGEEEFELLAGPLGLSERRVVPEAVQFPDSDPLGASVAMVTATNSMEETLLQIGCHGSVEKSSSGRVTLGEQAAALLNPHDRVMALRRVTAAAQVLLARTMVMRALSLLSVSGSSCSLAAGLESLGLTDIRTLVRLMCLAAAGRAGLSTSPTAASGSAERPRGAIKASKPISCLAYLSTAVGCLASNSPNAAKLLVQLCTQNLISAATGMNLTTVDDPIQRKFLPSFLRGVAEENKLVTSPNFVVTQALVALLADKGAKLRPNYDKTDVEKRGPLELANALAACCLSSRLSSQHRQWAAQQLVRTLAAHDRDNQSRPQTFADMAGDLRKCSFFKLEAHQSRVITCGWCNKKGLLATSGNDGTVRVWNVTKNQYTLQQTCVFNKSESTSEESLSNLGSPSDPSLSPLSWSVSGKYLAAAMEKMVNIWQVNGGKGLLAMQPHWVSALAWPEEGPVSVWAGDTLEVLLVGRMDGSLGLIEVADASTMQRLELEHCYRKDVAVMHIAWYSEDKPFAVGYADGKLLIGTKEPLEKGAIVVIDAHKESISSVKWNPTGQILMSCAKEETVKLWACSGGSWRCLQSLSHPAVVNGVAWCGLPGLSPKPRNMLATCCQNGLVCVWTVPQDTCSHSELSSGGSDEWWEMETKTKMRDCYRRLDGAVCVFQLKGHITPVRSVAFSPDGLALVSGGVGGLMNIWSLRDGSVLQTVVAGSGAIQNIAWIPDVGVAACSNRSKDVLVVSCTSDFISGHHVLATCRTALKKQGVMGLNMAPCMRAFLERLPVMLQEQYTYEKPHVVCGDQLVHSPYMQCLASLAVGLQLDQLLCNPPVPPHLQHCPPDLGSWNPSEWAWLDCFSTTVKAAEALARGAHFPGSFTVPDLEPVPEEELALLMDNSKWISGMDEQIMSWATTRPEDWHLGGKCDVFLWGAGRHGQLAEAGRNILVPTSAPSFSQAQHVICGQNCTFVIQANGTVLACGEGSYGRLGQGNSDDLHVLTVISALQGFVVTQLVTSCGSDGHSMALTESGEVFSWGDGDYGKLGHGNSDRQRRPRQIEALQGEEVVQMSCGFKHSAVVTADGKLYTFGNGDYGRLGLGNTSNKKLPERVTALEGYQVGQVACGLNHTLAVSADGMMVWAFGDGDYGKLGLGNSTAKSSPQKVDVLCGIGIKKVSCGTQFSVALTKDGHVYTFGQDRLIGLPEGRARNHNRPQQVPVLSGLFIEDIAVGAEHTLALTSTGDVYAWGSNSEGQLGLGHTNHVREPSLVTALQGKRIHQISAGRCHSAAWTAPPVPPRAPGSSVPLQLGLPISVPPQYSALKEVSMETVRARLRLLYHFSDLMYSSWRLLNLSPNNQSCTSHYNAGTWGIVQGQLRPLLAPRVYTLPMVRSIGKTMVQGKNYGPQITVKRISTRGRKCKPIFVQIARQVVKLNASDLRLPSRAWKVKLVGEGADDAGGVFDDTITEMCQELETGIVDLLIPSPNATAEVGYNRDRFLFNPSACLDEHLMQFKFLGILMGVAIRTKKPLDLHLAPMVWKQLCCVPLILEDLEEVDLLYVQTLNSILHIEDSGITEENFHDMIPLDSFVGQSADGKMVPIIPGGNSIPLTFSNRKEYVDRAIEYRLHEMDRQVAAVREGMSWIIPVPLLSLLTAKQLEQMVCGMPEISVEVLKKVVRYREVDEQHQLVQWFWQTLEEFSNEERVLFMRFVSGRSRLPANTADISQRFQIMKVDRPYDSLPTSQTCFFQLRLPPYSSQPVMAERLRYAINNCRSIDMDNYMLSRNVDNTEGSDTDY</sequence>
<keyword evidence="7 12" id="KW-0853">WD repeat</keyword>
<keyword evidence="6" id="KW-0597">Phosphoprotein</keyword>
<keyword evidence="8" id="KW-0808">Transferase</keyword>
<evidence type="ECO:0000256" key="2">
    <source>
        <dbReference type="ARBA" id="ARBA00004496"/>
    </source>
</evidence>
<evidence type="ECO:0000256" key="13">
    <source>
        <dbReference type="PROSITE-ProRule" id="PRU00235"/>
    </source>
</evidence>
<dbReference type="GO" id="GO:0005737">
    <property type="term" value="C:cytoplasm"/>
    <property type="evidence" value="ECO:0007669"/>
    <property type="project" value="UniProtKB-SubCell"/>
</dbReference>
<dbReference type="SUPFAM" id="SSF50985">
    <property type="entry name" value="RCC1/BLIP-II"/>
    <property type="match status" value="1"/>
</dbReference>
<feature type="compositionally biased region" description="Low complexity" evidence="14">
    <location>
        <begin position="1"/>
        <end position="23"/>
    </location>
</feature>
<dbReference type="InterPro" id="IPR000408">
    <property type="entry name" value="Reg_chr_condens"/>
</dbReference>
<evidence type="ECO:0000256" key="14">
    <source>
        <dbReference type="SAM" id="MobiDB-lite"/>
    </source>
</evidence>
<feature type="non-terminal residue" evidence="16">
    <location>
        <position position="1"/>
    </location>
</feature>
<keyword evidence="9" id="KW-0677">Repeat</keyword>
<comment type="subcellular location">
    <subcellularLocation>
        <location evidence="2">Cytoplasm</location>
    </subcellularLocation>
</comment>
<dbReference type="PANTHER" id="PTHR22872:SF6">
    <property type="entry name" value="E3 UBIQUITIN-PROTEIN LIGASE HERC1-RELATED"/>
    <property type="match status" value="1"/>
</dbReference>
<dbReference type="Gene3D" id="3.90.1750.10">
    <property type="entry name" value="Hect, E3 ligase catalytic domains"/>
    <property type="match status" value="1"/>
</dbReference>
<evidence type="ECO:0000256" key="7">
    <source>
        <dbReference type="ARBA" id="ARBA00022574"/>
    </source>
</evidence>
<evidence type="ECO:0000259" key="15">
    <source>
        <dbReference type="PROSITE" id="PS50237"/>
    </source>
</evidence>
<dbReference type="SUPFAM" id="SSF56204">
    <property type="entry name" value="Hect, E3 ligase catalytic domain"/>
    <property type="match status" value="1"/>
</dbReference>
<dbReference type="GO" id="GO:0061630">
    <property type="term" value="F:ubiquitin protein ligase activity"/>
    <property type="evidence" value="ECO:0007669"/>
    <property type="project" value="UniProtKB-EC"/>
</dbReference>
<feature type="repeat" description="WD" evidence="12">
    <location>
        <begin position="777"/>
        <end position="818"/>
    </location>
</feature>